<reference evidence="1 2" key="1">
    <citation type="journal article" date="2015" name="Genome Biol. Evol.">
        <title>Comparative Genomics of a Bacterivorous Green Alga Reveals Evolutionary Causalities and Consequences of Phago-Mixotrophic Mode of Nutrition.</title>
        <authorList>
            <person name="Burns J.A."/>
            <person name="Paasch A."/>
            <person name="Narechania A."/>
            <person name="Kim E."/>
        </authorList>
    </citation>
    <scope>NUCLEOTIDE SEQUENCE [LARGE SCALE GENOMIC DNA]</scope>
    <source>
        <strain evidence="1 2">PLY_AMNH</strain>
    </source>
</reference>
<accession>A0AAE0BT51</accession>
<evidence type="ECO:0000313" key="1">
    <source>
        <dbReference type="EMBL" id="KAK3242296.1"/>
    </source>
</evidence>
<proteinExistence type="predicted"/>
<dbReference type="Proteomes" id="UP001190700">
    <property type="component" value="Unassembled WGS sequence"/>
</dbReference>
<sequence>MPGVWTPRKGAEGTLEVDKNAACACTTAATTAECGAHNPGGVQALEANAKYSPFPSYCSITIGTLATIGDAEGPLLLVFYAYLGKHLVKV</sequence>
<gene>
    <name evidence="1" type="ORF">CYMTET_47999</name>
</gene>
<protein>
    <submittedName>
        <fullName evidence="1">Uncharacterized protein</fullName>
    </submittedName>
</protein>
<dbReference type="AlphaFoldDB" id="A0AAE0BT51"/>
<organism evidence="1 2">
    <name type="scientific">Cymbomonas tetramitiformis</name>
    <dbReference type="NCBI Taxonomy" id="36881"/>
    <lineage>
        <taxon>Eukaryota</taxon>
        <taxon>Viridiplantae</taxon>
        <taxon>Chlorophyta</taxon>
        <taxon>Pyramimonadophyceae</taxon>
        <taxon>Pyramimonadales</taxon>
        <taxon>Pyramimonadaceae</taxon>
        <taxon>Cymbomonas</taxon>
    </lineage>
</organism>
<dbReference type="EMBL" id="LGRX02033198">
    <property type="protein sequence ID" value="KAK3242296.1"/>
    <property type="molecule type" value="Genomic_DNA"/>
</dbReference>
<comment type="caution">
    <text evidence="1">The sequence shown here is derived from an EMBL/GenBank/DDBJ whole genome shotgun (WGS) entry which is preliminary data.</text>
</comment>
<keyword evidence="2" id="KW-1185">Reference proteome</keyword>
<evidence type="ECO:0000313" key="2">
    <source>
        <dbReference type="Proteomes" id="UP001190700"/>
    </source>
</evidence>
<name>A0AAE0BT51_9CHLO</name>